<comment type="caution">
    <text evidence="1">The sequence shown here is derived from an EMBL/GenBank/DDBJ whole genome shotgun (WGS) entry which is preliminary data.</text>
</comment>
<organism evidence="1 2">
    <name type="scientific">Desulfococcus multivorans DSM 2059</name>
    <dbReference type="NCBI Taxonomy" id="1121405"/>
    <lineage>
        <taxon>Bacteria</taxon>
        <taxon>Pseudomonadati</taxon>
        <taxon>Thermodesulfobacteriota</taxon>
        <taxon>Desulfobacteria</taxon>
        <taxon>Desulfobacterales</taxon>
        <taxon>Desulfococcaceae</taxon>
        <taxon>Desulfococcus</taxon>
    </lineage>
</organism>
<sequence length="166" mass="17919">MPGAQRLSASEIGADRGLDRGLDRPTSAQRLSASEIGAVRVGLALKGFEMCSTPFGIGDRCGFHLMDRHSQFINVLNAFRHRRSVRTGAVTIPLFTLSAQRLSASEIGAGRACADIQWPANVLNAFRHRRSVRAELVPIFNGLPTCSTPFGIGDRCGPCQIHDCSV</sequence>
<evidence type="ECO:0000313" key="2">
    <source>
        <dbReference type="Proteomes" id="UP000014977"/>
    </source>
</evidence>
<gene>
    <name evidence="1" type="ORF">dsmv_2508</name>
</gene>
<evidence type="ECO:0000313" key="1">
    <source>
        <dbReference type="EMBL" id="EPR39935.1"/>
    </source>
</evidence>
<dbReference type="EMBL" id="ATHJ01000087">
    <property type="protein sequence ID" value="EPR39935.1"/>
    <property type="molecule type" value="Genomic_DNA"/>
</dbReference>
<keyword evidence="2" id="KW-1185">Reference proteome</keyword>
<dbReference type="Proteomes" id="UP000014977">
    <property type="component" value="Unassembled WGS sequence"/>
</dbReference>
<dbReference type="AlphaFoldDB" id="S7TT67"/>
<accession>S7TT67</accession>
<reference evidence="1 2" key="1">
    <citation type="journal article" date="2013" name="Genome Announc.">
        <title>Draft genome sequences for three mercury-methylating, sulfate-reducing bacteria.</title>
        <authorList>
            <person name="Brown S.D."/>
            <person name="Hurt R.A.Jr."/>
            <person name="Gilmour C.C."/>
            <person name="Elias D.A."/>
        </authorList>
    </citation>
    <scope>NUCLEOTIDE SEQUENCE [LARGE SCALE GENOMIC DNA]</scope>
    <source>
        <strain evidence="1 2">DSM 2059</strain>
    </source>
</reference>
<name>S7TT67_DESML</name>
<proteinExistence type="predicted"/>
<protein>
    <submittedName>
        <fullName evidence="1">Uncharacterized protein</fullName>
    </submittedName>
</protein>